<accession>A0A5S9IQ65</accession>
<evidence type="ECO:0000313" key="1">
    <source>
        <dbReference type="EMBL" id="BBM85606.1"/>
    </source>
</evidence>
<proteinExistence type="predicted"/>
<protein>
    <submittedName>
        <fullName evidence="1">Uncharacterized protein</fullName>
    </submittedName>
</protein>
<dbReference type="AlphaFoldDB" id="A0A5S9IQ65"/>
<name>A0A5S9IQ65_UABAM</name>
<evidence type="ECO:0000313" key="2">
    <source>
        <dbReference type="Proteomes" id="UP000326354"/>
    </source>
</evidence>
<reference evidence="1 2" key="1">
    <citation type="submission" date="2019-08" db="EMBL/GenBank/DDBJ databases">
        <title>Complete genome sequence of Candidatus Uab amorphum.</title>
        <authorList>
            <person name="Shiratori T."/>
            <person name="Suzuki S."/>
            <person name="Kakizawa Y."/>
            <person name="Ishida K."/>
        </authorList>
    </citation>
    <scope>NUCLEOTIDE SEQUENCE [LARGE SCALE GENOMIC DNA]</scope>
    <source>
        <strain evidence="1 2">SRT547</strain>
    </source>
</reference>
<keyword evidence="2" id="KW-1185">Reference proteome</keyword>
<dbReference type="EMBL" id="AP019860">
    <property type="protein sequence ID" value="BBM85606.1"/>
    <property type="molecule type" value="Genomic_DNA"/>
</dbReference>
<sequence length="258" mass="29957">MKTNVSSKIHKVISMIHNAFMKPKDSGNARKQAWINTWSEIKTLSPIELNELSEGLETTVDTLTKLNSKIKMLSIKKQKEIETTNSKKVEDENKWEDNEFLDSSADLPVFKKSAQTKWVSVKPIEKPKTIMQTCQAIWVTVTNRAIYIVDNKGDKKPGPKRDLMIEKHRLAVLPAILDDKTVTDVITGKPIMNLYFVNKEVKENLLWLLAERSKVNANFRKLYIRFLRKEVIKKAKLYEWAKKFSLQAEKILKELSYY</sequence>
<dbReference type="KEGG" id="uam:UABAM_03980"/>
<dbReference type="RefSeq" id="WP_151969700.1">
    <property type="nucleotide sequence ID" value="NZ_AP019860.1"/>
</dbReference>
<gene>
    <name evidence="1" type="ORF">UABAM_03980</name>
</gene>
<dbReference type="Proteomes" id="UP000326354">
    <property type="component" value="Chromosome"/>
</dbReference>
<organism evidence="1 2">
    <name type="scientific">Uabimicrobium amorphum</name>
    <dbReference type="NCBI Taxonomy" id="2596890"/>
    <lineage>
        <taxon>Bacteria</taxon>
        <taxon>Pseudomonadati</taxon>
        <taxon>Planctomycetota</taxon>
        <taxon>Candidatus Uabimicrobiia</taxon>
        <taxon>Candidatus Uabimicrobiales</taxon>
        <taxon>Candidatus Uabimicrobiaceae</taxon>
        <taxon>Candidatus Uabimicrobium</taxon>
    </lineage>
</organism>